<reference evidence="2 3" key="1">
    <citation type="journal article" date="2020" name="Biotechnol. Biofuels">
        <title>New insights from the biogas microbiome by comprehensive genome-resolved metagenomics of nearly 1600 species originating from multiple anaerobic digesters.</title>
        <authorList>
            <person name="Campanaro S."/>
            <person name="Treu L."/>
            <person name="Rodriguez-R L.M."/>
            <person name="Kovalovszki A."/>
            <person name="Ziels R.M."/>
            <person name="Maus I."/>
            <person name="Zhu X."/>
            <person name="Kougias P.G."/>
            <person name="Basile A."/>
            <person name="Luo G."/>
            <person name="Schluter A."/>
            <person name="Konstantinidis K.T."/>
            <person name="Angelidaki I."/>
        </authorList>
    </citation>
    <scope>NUCLEOTIDE SEQUENCE [LARGE SCALE GENOMIC DNA]</scope>
    <source>
        <strain evidence="2">AS06rmzACSIP_421</strain>
    </source>
</reference>
<dbReference type="Proteomes" id="UP000554004">
    <property type="component" value="Unassembled WGS sequence"/>
</dbReference>
<keyword evidence="1" id="KW-0812">Transmembrane</keyword>
<accession>A0A847ESI0</accession>
<keyword evidence="1" id="KW-0472">Membrane</keyword>
<dbReference type="AlphaFoldDB" id="A0A847ESI0"/>
<evidence type="ECO:0000313" key="2">
    <source>
        <dbReference type="EMBL" id="NLE30685.1"/>
    </source>
</evidence>
<feature type="transmembrane region" description="Helical" evidence="1">
    <location>
        <begin position="12"/>
        <end position="33"/>
    </location>
</feature>
<evidence type="ECO:0008006" key="4">
    <source>
        <dbReference type="Google" id="ProtNLM"/>
    </source>
</evidence>
<evidence type="ECO:0000256" key="1">
    <source>
        <dbReference type="SAM" id="Phobius"/>
    </source>
</evidence>
<protein>
    <recommendedName>
        <fullName evidence="4">Type II secretion system protein</fullName>
    </recommendedName>
</protein>
<gene>
    <name evidence="2" type="ORF">GX618_00200</name>
</gene>
<name>A0A847ESI0_9BACT</name>
<dbReference type="EMBL" id="JAAZAL010000011">
    <property type="protein sequence ID" value="NLE30685.1"/>
    <property type="molecule type" value="Genomic_DNA"/>
</dbReference>
<keyword evidence="1" id="KW-1133">Transmembrane helix</keyword>
<evidence type="ECO:0000313" key="3">
    <source>
        <dbReference type="Proteomes" id="UP000554004"/>
    </source>
</evidence>
<sequence length="167" mass="18570">MKRKKVSKKYEGMGFAEALIALMIAGMVGIVLMRISSATLRELAQLDMQDSLAQYAVSASVNLQKIAIADMERDEKQFNETDIIEGSYYDINEEGTEIMLPPVTYSASGRDSFTLIPNTDYFRIFRVVSIDEGKAILEIITGVTSMAGVNTSSTDIKDYKYLVTIVR</sequence>
<proteinExistence type="predicted"/>
<organism evidence="2 3">
    <name type="scientific">Candidatus Dojkabacteria bacterium</name>
    <dbReference type="NCBI Taxonomy" id="2099670"/>
    <lineage>
        <taxon>Bacteria</taxon>
        <taxon>Candidatus Dojkabacteria</taxon>
    </lineage>
</organism>
<comment type="caution">
    <text evidence="2">The sequence shown here is derived from an EMBL/GenBank/DDBJ whole genome shotgun (WGS) entry which is preliminary data.</text>
</comment>